<gene>
    <name evidence="2" type="ORF">ABL78_4714</name>
</gene>
<feature type="region of interest" description="Disordered" evidence="1">
    <location>
        <begin position="224"/>
        <end position="273"/>
    </location>
</feature>
<accession>A0A0N1PDW8</accession>
<feature type="compositionally biased region" description="Basic and acidic residues" evidence="1">
    <location>
        <begin position="229"/>
        <end position="239"/>
    </location>
</feature>
<evidence type="ECO:0000256" key="1">
    <source>
        <dbReference type="SAM" id="MobiDB-lite"/>
    </source>
</evidence>
<dbReference type="EMBL" id="LJSK01000141">
    <property type="protein sequence ID" value="KPI86241.1"/>
    <property type="molecule type" value="Genomic_DNA"/>
</dbReference>
<evidence type="ECO:0000313" key="2">
    <source>
        <dbReference type="EMBL" id="KPI86241.1"/>
    </source>
</evidence>
<sequence>MPCEVYTCTEFPSRLPSILHRHPKAEALLLQLTPVATSSDTKQKASVPRAKLLTTPSKLGWMDDASDLITIYAVLLRRAGKAESSAPPSSYSDLSWAATDGDPCVESVCLVVGHASRITLKWCAQLQHTLSITSLLMTASHHGCEETSSFHEMLLGNSDSAAACGSSGCYAAFGVIALLVRLSPFVSPLQWDRYADGFLGSHHYVCASYRCVLVDKCEDDEDDNSEAARCSDEKERETTPDSLEAAAPAVAGGEEGDYRQLQRDGATPSQKRRCEHGVCTASASSPPLPFRIAAVLNGNAPLPQSPLLRGAMCVWCLAACDGCALTTSFCVAPAEFTPGTEPNALHFIFDFLADAVLPSVSLDVIGGTWARTESGELQRDVGSTGGGLGNSYAIRLPHRLDDTAEHKARSVTFVVDFSPLLLSELAGPAKKLSATCDKTTSKKRNFIAQQIAASIQETLGQLVSANIDMFSFSLHDKGRNADAAAADEAVPGDVSSSVSHFKSGSAQLTREVLYRSIAVSVSRIVSLSPNPEFKAEVVRLLWGTGAADTPASAGAKTAWTQPSAGAIQRRIEECLLSPFSE</sequence>
<dbReference type="AlphaFoldDB" id="A0A0N1PDW8"/>
<dbReference type="OMA" id="CDFISRD"/>
<reference evidence="2 3" key="1">
    <citation type="journal article" date="2015" name="PLoS Pathog.">
        <title>Leptomonas seymouri: Adaptations to the Dixenous Life Cycle Analyzed by Genome Sequencing, Transcriptome Profiling and Co-infection with Leishmania donovani.</title>
        <authorList>
            <person name="Kraeva N."/>
            <person name="Butenko A."/>
            <person name="Hlavacova J."/>
            <person name="Kostygov A."/>
            <person name="Myskova J."/>
            <person name="Grybchuk D."/>
            <person name="Lestinova T."/>
            <person name="Votypka J."/>
            <person name="Volf P."/>
            <person name="Opperdoes F."/>
            <person name="Flegontov P."/>
            <person name="Lukes J."/>
            <person name="Yurchenko V."/>
        </authorList>
    </citation>
    <scope>NUCLEOTIDE SEQUENCE [LARGE SCALE GENOMIC DNA]</scope>
    <source>
        <strain evidence="2 3">ATCC 30220</strain>
    </source>
</reference>
<dbReference type="Proteomes" id="UP000038009">
    <property type="component" value="Unassembled WGS sequence"/>
</dbReference>
<evidence type="ECO:0000313" key="3">
    <source>
        <dbReference type="Proteomes" id="UP000038009"/>
    </source>
</evidence>
<dbReference type="OrthoDB" id="273315at2759"/>
<keyword evidence="3" id="KW-1185">Reference proteome</keyword>
<dbReference type="VEuPathDB" id="TriTrypDB:Lsey_0141_0190"/>
<name>A0A0N1PDW8_LEPSE</name>
<protein>
    <submittedName>
        <fullName evidence="2">Uncharacterized protein</fullName>
    </submittedName>
</protein>
<proteinExistence type="predicted"/>
<comment type="caution">
    <text evidence="2">The sequence shown here is derived from an EMBL/GenBank/DDBJ whole genome shotgun (WGS) entry which is preliminary data.</text>
</comment>
<organism evidence="2 3">
    <name type="scientific">Leptomonas seymouri</name>
    <dbReference type="NCBI Taxonomy" id="5684"/>
    <lineage>
        <taxon>Eukaryota</taxon>
        <taxon>Discoba</taxon>
        <taxon>Euglenozoa</taxon>
        <taxon>Kinetoplastea</taxon>
        <taxon>Metakinetoplastina</taxon>
        <taxon>Trypanosomatida</taxon>
        <taxon>Trypanosomatidae</taxon>
        <taxon>Leishmaniinae</taxon>
        <taxon>Leptomonas</taxon>
    </lineage>
</organism>